<dbReference type="KEGG" id="lpav:PLANPX_3424"/>
<proteinExistence type="predicted"/>
<gene>
    <name evidence="1" type="ORF">PLANPX_3424</name>
</gene>
<protein>
    <submittedName>
        <fullName evidence="1">Uncharacterized protein</fullName>
    </submittedName>
</protein>
<evidence type="ECO:0000313" key="2">
    <source>
        <dbReference type="Proteomes" id="UP000326837"/>
    </source>
</evidence>
<dbReference type="AlphaFoldDB" id="A0A5K7XCW2"/>
<evidence type="ECO:0000313" key="1">
    <source>
        <dbReference type="EMBL" id="BBO33812.1"/>
    </source>
</evidence>
<dbReference type="Proteomes" id="UP000326837">
    <property type="component" value="Chromosome"/>
</dbReference>
<keyword evidence="2" id="KW-1185">Reference proteome</keyword>
<organism evidence="1 2">
    <name type="scientific">Lacipirellula parvula</name>
    <dbReference type="NCBI Taxonomy" id="2650471"/>
    <lineage>
        <taxon>Bacteria</taxon>
        <taxon>Pseudomonadati</taxon>
        <taxon>Planctomycetota</taxon>
        <taxon>Planctomycetia</taxon>
        <taxon>Pirellulales</taxon>
        <taxon>Lacipirellulaceae</taxon>
        <taxon>Lacipirellula</taxon>
    </lineage>
</organism>
<reference evidence="2" key="1">
    <citation type="submission" date="2019-10" db="EMBL/GenBank/DDBJ databases">
        <title>Lacipirellula parvula gen. nov., sp. nov., representing a lineage of planctomycetes widespread in freshwater anoxic habitats, and description of the family Lacipirellulaceae.</title>
        <authorList>
            <person name="Dedysh S.N."/>
            <person name="Kulichevskaya I.S."/>
            <person name="Beletsky A.V."/>
            <person name="Rakitin A.L."/>
            <person name="Mardanov A.V."/>
            <person name="Ivanova A.A."/>
            <person name="Saltykova V.X."/>
            <person name="Rijpstra W.I.C."/>
            <person name="Sinninghe Damste J.S."/>
            <person name="Ravin N.V."/>
        </authorList>
    </citation>
    <scope>NUCLEOTIDE SEQUENCE [LARGE SCALE GENOMIC DNA]</scope>
    <source>
        <strain evidence="2">PX69</strain>
    </source>
</reference>
<sequence length="104" mass="11316">MPADHSFPAASKALNLTTYPLGDHRPNQLAIRTGGLFFTRPLHHISPGAEGSVHAARTAAVVWRPHNESVWDAETAAWAGKLESLLHDDLANIRLVPKKPAPEK</sequence>
<accession>A0A5K7XCW2</accession>
<name>A0A5K7XCW2_9BACT</name>
<dbReference type="EMBL" id="AP021861">
    <property type="protein sequence ID" value="BBO33812.1"/>
    <property type="molecule type" value="Genomic_DNA"/>
</dbReference>